<feature type="region of interest" description="Disordered" evidence="9">
    <location>
        <begin position="231"/>
        <end position="250"/>
    </location>
</feature>
<feature type="compositionally biased region" description="Basic and acidic residues" evidence="9">
    <location>
        <begin position="418"/>
        <end position="436"/>
    </location>
</feature>
<dbReference type="SUPFAM" id="SSF57850">
    <property type="entry name" value="RING/U-box"/>
    <property type="match status" value="1"/>
</dbReference>
<evidence type="ECO:0000256" key="2">
    <source>
        <dbReference type="ARBA" id="ARBA00022692"/>
    </source>
</evidence>
<evidence type="ECO:0000313" key="12">
    <source>
        <dbReference type="EMBL" id="CBJ49016.1"/>
    </source>
</evidence>
<feature type="region of interest" description="Disordered" evidence="9">
    <location>
        <begin position="399"/>
        <end position="458"/>
    </location>
</feature>
<dbReference type="PANTHER" id="PTHR46539">
    <property type="entry name" value="E3 UBIQUITIN-PROTEIN LIGASE ATL42"/>
    <property type="match status" value="1"/>
</dbReference>
<dbReference type="GO" id="GO:0016020">
    <property type="term" value="C:membrane"/>
    <property type="evidence" value="ECO:0007669"/>
    <property type="project" value="UniProtKB-SubCell"/>
</dbReference>
<feature type="compositionally biased region" description="Low complexity" evidence="9">
    <location>
        <begin position="191"/>
        <end position="203"/>
    </location>
</feature>
<evidence type="ECO:0000256" key="5">
    <source>
        <dbReference type="ARBA" id="ARBA00022833"/>
    </source>
</evidence>
<evidence type="ECO:0000256" key="4">
    <source>
        <dbReference type="ARBA" id="ARBA00022771"/>
    </source>
</evidence>
<keyword evidence="2 10" id="KW-0812">Transmembrane</keyword>
<evidence type="ECO:0000259" key="11">
    <source>
        <dbReference type="PROSITE" id="PS50089"/>
    </source>
</evidence>
<gene>
    <name evidence="12" type="ORF">Esi_0115_0071</name>
</gene>
<dbReference type="PANTHER" id="PTHR46539:SF1">
    <property type="entry name" value="E3 UBIQUITIN-PROTEIN LIGASE ATL42"/>
    <property type="match status" value="1"/>
</dbReference>
<dbReference type="InterPro" id="IPR013083">
    <property type="entry name" value="Znf_RING/FYVE/PHD"/>
</dbReference>
<dbReference type="SMART" id="SM00744">
    <property type="entry name" value="RINGv"/>
    <property type="match status" value="1"/>
</dbReference>
<dbReference type="InterPro" id="IPR011016">
    <property type="entry name" value="Znf_RING-CH"/>
</dbReference>
<feature type="compositionally biased region" description="Basic residues" evidence="9">
    <location>
        <begin position="1230"/>
        <end position="1239"/>
    </location>
</feature>
<feature type="compositionally biased region" description="Acidic residues" evidence="9">
    <location>
        <begin position="438"/>
        <end position="451"/>
    </location>
</feature>
<feature type="region of interest" description="Disordered" evidence="9">
    <location>
        <begin position="85"/>
        <end position="117"/>
    </location>
</feature>
<dbReference type="GO" id="GO:0008270">
    <property type="term" value="F:zinc ion binding"/>
    <property type="evidence" value="ECO:0007669"/>
    <property type="project" value="UniProtKB-KW"/>
</dbReference>
<dbReference type="SMART" id="SM00184">
    <property type="entry name" value="RING"/>
    <property type="match status" value="1"/>
</dbReference>
<feature type="compositionally biased region" description="Basic and acidic residues" evidence="9">
    <location>
        <begin position="1309"/>
        <end position="1343"/>
    </location>
</feature>
<dbReference type="OrthoDB" id="62012at2759"/>
<feature type="compositionally biased region" description="Low complexity" evidence="9">
    <location>
        <begin position="723"/>
        <end position="733"/>
    </location>
</feature>
<dbReference type="PROSITE" id="PS50089">
    <property type="entry name" value="ZF_RING_2"/>
    <property type="match status" value="1"/>
</dbReference>
<dbReference type="Pfam" id="PF13639">
    <property type="entry name" value="zf-RING_2"/>
    <property type="match status" value="1"/>
</dbReference>
<evidence type="ECO:0000256" key="1">
    <source>
        <dbReference type="ARBA" id="ARBA00004370"/>
    </source>
</evidence>
<dbReference type="InterPro" id="IPR001841">
    <property type="entry name" value="Znf_RING"/>
</dbReference>
<evidence type="ECO:0000256" key="3">
    <source>
        <dbReference type="ARBA" id="ARBA00022723"/>
    </source>
</evidence>
<proteinExistence type="predicted"/>
<evidence type="ECO:0000256" key="6">
    <source>
        <dbReference type="ARBA" id="ARBA00022989"/>
    </source>
</evidence>
<sequence>MGRALAASVSFGTFCLRAKSTAVAAAEALLPLADEPFTLTEGSALYWVKAADTREGHAAACLRNGLDPTPPDIFLPDQTLPALQAAEQAEEAPEGAASSTPRNASSSDAATPPPARPLWSENLVTVVANGLGLELERPGGLAGCCVPGMWCGPRGCYTLAFGDTFSNYGGYVGVPPDDYSIYTCKEPSVPLAAPADSSTPAPAVNGSDPGDAASAPGSTTAALPTLSPTAPAAEVEEKAGDGSPAPPVRPTIVSVGPEVVKAGEALMVVGSGFGEAVSDVRVMVGGRDCRDPELCHLVCRPCGEEDRCEFDEMCMEDGLSKEKVCLPICDGTEGSCPCDHRCLPKRFELQGEPHSMVVNLCRPPDADPNFLCHGSVLREQERIQCTVPVLVWDQAETESSDRAGAGLGQKPPVRRGRHLDGDGRRGGERVEGRGVVEGEGEEEEEEEEEGGGGELSAASFSLSVGDRGAVWEGSVEYAPRDCHSAEDCDDGDACSFDACVEGSCVHTGVQEGYGCQAQPVHATWRGDTYRYFQIVDRADPVEQAEFVAEVRAQNKLSSVTFADDYPVEFHNWREFPVYGTKYEDVYISPNGALFVPPLQTVVPGGLSAVSPSTEAYFPVLKADWNPSDSRAASSVLVMIEEDQFSVLYQDVFLFKRSASATPSTFSTTVFPDGSLRYRYMRIGDKADWTAGVSGNSFVSPTIRNRHVRQSQFIQMDENGLPSAAAPSEAFSATPTPPPSPGAPASTASNSSDSTSGDDASEVQGEGGGSAVTIIANGDGAEEEDGDTEVTLCRAPTLACLARACGKAGSEVPVLWEGVGCRAAASLNVTFSCRIGGLEVPAVSLEGGATASSSGSLAGGFEEEAWGPDWVGGEGGGGLVCEVPRLEWAEAGQDEAVMVPVEVLWSLPEQASDSAKEQVRLGAAGVGVHGLSVLGDAGLINSHVLAFRYYRDDAEAPDCGCSTSPRQTELTCDSCLVCGGDGSTKDCGGFCHGEASVSPCGECSGGMTGVTGGLWCDEYGEYLDGPAEAALLSLSQSIMMLVALSIMTAFLTMCLFLARALMLRGVLAMEGDRHGTLRRRAFSRHRGLSPSELDCLETVEYSTAIDIVSKDKGNDDNSCAADGGGDSSGVELIGEKVSPTSSRSSSGSEEKGGGVESAGVTGGDDEAFIAQGAEAASSADCAICLGGFEEGDVLRKLPCLHFFHQKCVDEWLHLSVSCPLCKRSAREGLRRNRRRRRRLRAAAEAAAQRAQQHRDSTVPATTATPTRTPTPVGAWFRGLPSSLARLFAHSGDGGGGGGGGEGRGGRRQWQRVDDDGSNGEEKLDDDRGDTGHDEDSPLDGETRRMRVLNANIAVKRSVRWRGLVYAEAGPRTS</sequence>
<accession>D7FI05</accession>
<evidence type="ECO:0000313" key="13">
    <source>
        <dbReference type="Proteomes" id="UP000002630"/>
    </source>
</evidence>
<feature type="region of interest" description="Disordered" evidence="9">
    <location>
        <begin position="1114"/>
        <end position="1162"/>
    </location>
</feature>
<organism evidence="12 13">
    <name type="scientific">Ectocarpus siliculosus</name>
    <name type="common">Brown alga</name>
    <name type="synonym">Conferva siliculosa</name>
    <dbReference type="NCBI Taxonomy" id="2880"/>
    <lineage>
        <taxon>Eukaryota</taxon>
        <taxon>Sar</taxon>
        <taxon>Stramenopiles</taxon>
        <taxon>Ochrophyta</taxon>
        <taxon>PX clade</taxon>
        <taxon>Phaeophyceae</taxon>
        <taxon>Ectocarpales</taxon>
        <taxon>Ectocarpaceae</taxon>
        <taxon>Ectocarpus</taxon>
    </lineage>
</organism>
<dbReference type="eggNOG" id="KOG0800">
    <property type="taxonomic scope" value="Eukaryota"/>
</dbReference>
<reference evidence="12 13" key="1">
    <citation type="journal article" date="2010" name="Nature">
        <title>The Ectocarpus genome and the independent evolution of multicellularity in brown algae.</title>
        <authorList>
            <person name="Cock J.M."/>
            <person name="Sterck L."/>
            <person name="Rouze P."/>
            <person name="Scornet D."/>
            <person name="Allen A.E."/>
            <person name="Amoutzias G."/>
            <person name="Anthouard V."/>
            <person name="Artiguenave F."/>
            <person name="Aury J.M."/>
            <person name="Badger J.H."/>
            <person name="Beszteri B."/>
            <person name="Billiau K."/>
            <person name="Bonnet E."/>
            <person name="Bothwell J.H."/>
            <person name="Bowler C."/>
            <person name="Boyen C."/>
            <person name="Brownlee C."/>
            <person name="Carrano C.J."/>
            <person name="Charrier B."/>
            <person name="Cho G.Y."/>
            <person name="Coelho S.M."/>
            <person name="Collen J."/>
            <person name="Corre E."/>
            <person name="Da Silva C."/>
            <person name="Delage L."/>
            <person name="Delaroque N."/>
            <person name="Dittami S.M."/>
            <person name="Doulbeau S."/>
            <person name="Elias M."/>
            <person name="Farnham G."/>
            <person name="Gachon C.M."/>
            <person name="Gschloessl B."/>
            <person name="Heesch S."/>
            <person name="Jabbari K."/>
            <person name="Jubin C."/>
            <person name="Kawai H."/>
            <person name="Kimura K."/>
            <person name="Kloareg B."/>
            <person name="Kupper F.C."/>
            <person name="Lang D."/>
            <person name="Le Bail A."/>
            <person name="Leblanc C."/>
            <person name="Lerouge P."/>
            <person name="Lohr M."/>
            <person name="Lopez P.J."/>
            <person name="Martens C."/>
            <person name="Maumus F."/>
            <person name="Michel G."/>
            <person name="Miranda-Saavedra D."/>
            <person name="Morales J."/>
            <person name="Moreau H."/>
            <person name="Motomura T."/>
            <person name="Nagasato C."/>
            <person name="Napoli C.A."/>
            <person name="Nelson D.R."/>
            <person name="Nyvall-Collen P."/>
            <person name="Peters A.F."/>
            <person name="Pommier C."/>
            <person name="Potin P."/>
            <person name="Poulain J."/>
            <person name="Quesneville H."/>
            <person name="Read B."/>
            <person name="Rensing S.A."/>
            <person name="Ritter A."/>
            <person name="Rousvoal S."/>
            <person name="Samanta M."/>
            <person name="Samson G."/>
            <person name="Schroeder D.C."/>
            <person name="Segurens B."/>
            <person name="Strittmatter M."/>
            <person name="Tonon T."/>
            <person name="Tregear J.W."/>
            <person name="Valentin K."/>
            <person name="von Dassow P."/>
            <person name="Yamagishi T."/>
            <person name="Van de Peer Y."/>
            <person name="Wincker P."/>
        </authorList>
    </citation>
    <scope>NUCLEOTIDE SEQUENCE [LARGE SCALE GENOMIC DNA]</scope>
    <source>
        <strain evidence="13">Ec32 / CCAP1310/4</strain>
    </source>
</reference>
<feature type="region of interest" description="Disordered" evidence="9">
    <location>
        <begin position="1228"/>
        <end position="1272"/>
    </location>
</feature>
<dbReference type="EMBL" id="FN647841">
    <property type="protein sequence ID" value="CBJ49016.1"/>
    <property type="molecule type" value="Genomic_DNA"/>
</dbReference>
<feature type="compositionally biased region" description="Low complexity" evidence="9">
    <location>
        <begin position="1136"/>
        <end position="1146"/>
    </location>
</feature>
<comment type="subcellular location">
    <subcellularLocation>
        <location evidence="1">Membrane</location>
    </subcellularLocation>
</comment>
<keyword evidence="5" id="KW-0862">Zinc</keyword>
<evidence type="ECO:0000256" key="9">
    <source>
        <dbReference type="SAM" id="MobiDB-lite"/>
    </source>
</evidence>
<name>D7FI05_ECTSI</name>
<keyword evidence="6 10" id="KW-1133">Transmembrane helix</keyword>
<dbReference type="Proteomes" id="UP000002630">
    <property type="component" value="Linkage Group LG26"/>
</dbReference>
<feature type="domain" description="RING-type" evidence="11">
    <location>
        <begin position="1180"/>
        <end position="1221"/>
    </location>
</feature>
<evidence type="ECO:0000256" key="8">
    <source>
        <dbReference type="PROSITE-ProRule" id="PRU00175"/>
    </source>
</evidence>
<evidence type="ECO:0000256" key="10">
    <source>
        <dbReference type="SAM" id="Phobius"/>
    </source>
</evidence>
<keyword evidence="4 8" id="KW-0863">Zinc-finger</keyword>
<feature type="compositionally biased region" description="Gly residues" evidence="9">
    <location>
        <begin position="1290"/>
        <end position="1301"/>
    </location>
</feature>
<evidence type="ECO:0000256" key="7">
    <source>
        <dbReference type="ARBA" id="ARBA00023136"/>
    </source>
</evidence>
<feature type="compositionally biased region" description="Low complexity" evidence="9">
    <location>
        <begin position="1256"/>
        <end position="1271"/>
    </location>
</feature>
<feature type="region of interest" description="Disordered" evidence="9">
    <location>
        <begin position="723"/>
        <end position="772"/>
    </location>
</feature>
<feature type="region of interest" description="Disordered" evidence="9">
    <location>
        <begin position="191"/>
        <end position="225"/>
    </location>
</feature>
<keyword evidence="7 10" id="KW-0472">Membrane</keyword>
<feature type="transmembrane region" description="Helical" evidence="10">
    <location>
        <begin position="1037"/>
        <end position="1057"/>
    </location>
</feature>
<keyword evidence="3" id="KW-0479">Metal-binding</keyword>
<dbReference type="EMBL" id="FN649751">
    <property type="protein sequence ID" value="CBJ49016.1"/>
    <property type="molecule type" value="Genomic_DNA"/>
</dbReference>
<feature type="region of interest" description="Disordered" evidence="9">
    <location>
        <begin position="1285"/>
        <end position="1343"/>
    </location>
</feature>
<dbReference type="Gene3D" id="3.30.40.10">
    <property type="entry name" value="Zinc/RING finger domain, C3HC4 (zinc finger)"/>
    <property type="match status" value="1"/>
</dbReference>
<dbReference type="CDD" id="cd16454">
    <property type="entry name" value="RING-H2_PA-TM-RING"/>
    <property type="match status" value="1"/>
</dbReference>
<feature type="compositionally biased region" description="Low complexity" evidence="9">
    <location>
        <begin position="742"/>
        <end position="757"/>
    </location>
</feature>
<protein>
    <recommendedName>
        <fullName evidence="11">RING-type domain-containing protein</fullName>
    </recommendedName>
</protein>
<keyword evidence="13" id="KW-1185">Reference proteome</keyword>
<dbReference type="STRING" id="2880.D7FI05"/>
<dbReference type="InParanoid" id="D7FI05"/>